<evidence type="ECO:0000313" key="3">
    <source>
        <dbReference type="Proteomes" id="UP001596337"/>
    </source>
</evidence>
<evidence type="ECO:0000313" key="2">
    <source>
        <dbReference type="EMBL" id="MFC6870382.1"/>
    </source>
</evidence>
<keyword evidence="3" id="KW-1185">Reference proteome</keyword>
<dbReference type="EMBL" id="JBHSXX010000001">
    <property type="protein sequence ID" value="MFC6870382.1"/>
    <property type="molecule type" value="Genomic_DNA"/>
</dbReference>
<dbReference type="Proteomes" id="UP001596337">
    <property type="component" value="Unassembled WGS sequence"/>
</dbReference>
<keyword evidence="1" id="KW-1133">Transmembrane helix</keyword>
<reference evidence="3" key="1">
    <citation type="journal article" date="2019" name="Int. J. Syst. Evol. Microbiol.">
        <title>The Global Catalogue of Microorganisms (GCM) 10K type strain sequencing project: providing services to taxonomists for standard genome sequencing and annotation.</title>
        <authorList>
            <consortium name="The Broad Institute Genomics Platform"/>
            <consortium name="The Broad Institute Genome Sequencing Center for Infectious Disease"/>
            <person name="Wu L."/>
            <person name="Ma J."/>
        </authorList>
    </citation>
    <scope>NUCLEOTIDE SEQUENCE [LARGE SCALE GENOMIC DNA]</scope>
    <source>
        <strain evidence="3">KCTC 32255</strain>
    </source>
</reference>
<proteinExistence type="predicted"/>
<comment type="caution">
    <text evidence="2">The sequence shown here is derived from an EMBL/GenBank/DDBJ whole genome shotgun (WGS) entry which is preliminary data.</text>
</comment>
<accession>A0ABW2C6Q0</accession>
<evidence type="ECO:0000256" key="1">
    <source>
        <dbReference type="SAM" id="Phobius"/>
    </source>
</evidence>
<sequence length="241" mass="27209">MSPIAIIAIVVGGILLLGGALTWFLIWNNRQYQADKNAALERLNEQAPQRGWTYEERNDDYVEVYNNQQAHTPERLLTQAPPKARAAHDVITGTHRGRPFLAARFSVYQSADARHEGRFFDVAPILVRTPAIRPTLSVRRAFAMQTAVNTGLGLTFTTGNPEFDKQFEIDGEDEQFARAVLHPALIEFLLTDPRQPRGFWLVGGHLDVLHEVGDHRDPDNLVPALDLRCDILDRIPQQVWS</sequence>
<gene>
    <name evidence="2" type="ORF">ACFQGD_24915</name>
</gene>
<feature type="transmembrane region" description="Helical" evidence="1">
    <location>
        <begin position="6"/>
        <end position="27"/>
    </location>
</feature>
<keyword evidence="1" id="KW-0472">Membrane</keyword>
<dbReference type="RefSeq" id="WP_345395248.1">
    <property type="nucleotide sequence ID" value="NZ_BAABLA010000023.1"/>
</dbReference>
<organism evidence="2 3">
    <name type="scientific">Haloechinothrix salitolerans</name>
    <dbReference type="NCBI Taxonomy" id="926830"/>
    <lineage>
        <taxon>Bacteria</taxon>
        <taxon>Bacillati</taxon>
        <taxon>Actinomycetota</taxon>
        <taxon>Actinomycetes</taxon>
        <taxon>Pseudonocardiales</taxon>
        <taxon>Pseudonocardiaceae</taxon>
        <taxon>Haloechinothrix</taxon>
    </lineage>
</organism>
<keyword evidence="1" id="KW-0812">Transmembrane</keyword>
<protein>
    <submittedName>
        <fullName evidence="2">Uncharacterized protein</fullName>
    </submittedName>
</protein>
<name>A0ABW2C6Q0_9PSEU</name>